<protein>
    <submittedName>
        <fullName evidence="2">ShKT domain-containing protein</fullName>
    </submittedName>
</protein>
<dbReference type="WBParaSite" id="ES5_v2.g15211.t1">
    <property type="protein sequence ID" value="ES5_v2.g15211.t1"/>
    <property type="gene ID" value="ES5_v2.g15211"/>
</dbReference>
<organism evidence="1 2">
    <name type="scientific">Panagrolaimus sp. ES5</name>
    <dbReference type="NCBI Taxonomy" id="591445"/>
    <lineage>
        <taxon>Eukaryota</taxon>
        <taxon>Metazoa</taxon>
        <taxon>Ecdysozoa</taxon>
        <taxon>Nematoda</taxon>
        <taxon>Chromadorea</taxon>
        <taxon>Rhabditida</taxon>
        <taxon>Tylenchina</taxon>
        <taxon>Panagrolaimomorpha</taxon>
        <taxon>Panagrolaimoidea</taxon>
        <taxon>Panagrolaimidae</taxon>
        <taxon>Panagrolaimus</taxon>
    </lineage>
</organism>
<reference evidence="2" key="1">
    <citation type="submission" date="2022-11" db="UniProtKB">
        <authorList>
            <consortium name="WormBaseParasite"/>
        </authorList>
    </citation>
    <scope>IDENTIFICATION</scope>
</reference>
<dbReference type="Proteomes" id="UP000887579">
    <property type="component" value="Unplaced"/>
</dbReference>
<sequence>MLVITAVVADWVQNLCPESCNACLTPTTTPPSCVDKFNDCQRYCGYENYYCKDLTNPEQPWVIENCAKFCGLCSTHAFPGHPDEVMCPNP</sequence>
<accession>A0AC34FDF7</accession>
<evidence type="ECO:0000313" key="2">
    <source>
        <dbReference type="WBParaSite" id="ES5_v2.g15211.t1"/>
    </source>
</evidence>
<evidence type="ECO:0000313" key="1">
    <source>
        <dbReference type="Proteomes" id="UP000887579"/>
    </source>
</evidence>
<name>A0AC34FDF7_9BILA</name>
<proteinExistence type="predicted"/>